<dbReference type="GO" id="GO:0004674">
    <property type="term" value="F:protein serine/threonine kinase activity"/>
    <property type="evidence" value="ECO:0007669"/>
    <property type="project" value="TreeGrafter"/>
</dbReference>
<dbReference type="PANTHER" id="PTHR44167:SF24">
    <property type="entry name" value="SERINE_THREONINE-PROTEIN KINASE CHK2"/>
    <property type="match status" value="1"/>
</dbReference>
<dbReference type="GO" id="GO:0005634">
    <property type="term" value="C:nucleus"/>
    <property type="evidence" value="ECO:0007669"/>
    <property type="project" value="TreeGrafter"/>
</dbReference>
<proteinExistence type="predicted"/>
<dbReference type="Gene3D" id="1.10.510.10">
    <property type="entry name" value="Transferase(Phosphotransferase) domain 1"/>
    <property type="match status" value="1"/>
</dbReference>
<dbReference type="GeneID" id="68109825"/>
<dbReference type="Proteomes" id="UP000444721">
    <property type="component" value="Unassembled WGS sequence"/>
</dbReference>
<dbReference type="AlphaFoldDB" id="A0A6A5BTN1"/>
<protein>
    <recommendedName>
        <fullName evidence="2">Protein kinase domain-containing protein</fullName>
    </recommendedName>
</protein>
<dbReference type="VEuPathDB" id="AmoebaDB:NF0111420"/>
<dbReference type="GO" id="GO:0044773">
    <property type="term" value="P:mitotic DNA damage checkpoint signaling"/>
    <property type="evidence" value="ECO:0007669"/>
    <property type="project" value="TreeGrafter"/>
</dbReference>
<reference evidence="3 4" key="1">
    <citation type="journal article" date="2019" name="Sci. Rep.">
        <title>Nanopore sequencing improves the draft genome of the human pathogenic amoeba Naegleria fowleri.</title>
        <authorList>
            <person name="Liechti N."/>
            <person name="Schurch N."/>
            <person name="Bruggmann R."/>
            <person name="Wittwer M."/>
        </authorList>
    </citation>
    <scope>NUCLEOTIDE SEQUENCE [LARGE SCALE GENOMIC DNA]</scope>
    <source>
        <strain evidence="3 4">ATCC 30894</strain>
    </source>
</reference>
<feature type="domain" description="Protein kinase" evidence="2">
    <location>
        <begin position="13"/>
        <end position="364"/>
    </location>
</feature>
<dbReference type="VEuPathDB" id="AmoebaDB:NF0111410"/>
<dbReference type="InterPro" id="IPR000719">
    <property type="entry name" value="Prot_kinase_dom"/>
</dbReference>
<feature type="region of interest" description="Disordered" evidence="1">
    <location>
        <begin position="911"/>
        <end position="995"/>
    </location>
</feature>
<dbReference type="OrthoDB" id="544350at2759"/>
<dbReference type="PROSITE" id="PS50011">
    <property type="entry name" value="PROTEIN_KINASE_DOM"/>
    <property type="match status" value="1"/>
</dbReference>
<dbReference type="Gene3D" id="1.25.40.10">
    <property type="entry name" value="Tetratricopeptide repeat domain"/>
    <property type="match status" value="1"/>
</dbReference>
<evidence type="ECO:0000313" key="4">
    <source>
        <dbReference type="Proteomes" id="UP000444721"/>
    </source>
</evidence>
<dbReference type="InterPro" id="IPR011009">
    <property type="entry name" value="Kinase-like_dom_sf"/>
</dbReference>
<dbReference type="CDD" id="cd00180">
    <property type="entry name" value="PKc"/>
    <property type="match status" value="1"/>
</dbReference>
<dbReference type="InterPro" id="IPR011990">
    <property type="entry name" value="TPR-like_helical_dom_sf"/>
</dbReference>
<dbReference type="VEuPathDB" id="AmoebaDB:FDP41_002607"/>
<dbReference type="SUPFAM" id="SSF56112">
    <property type="entry name" value="Protein kinase-like (PK-like)"/>
    <property type="match status" value="1"/>
</dbReference>
<feature type="compositionally biased region" description="Low complexity" evidence="1">
    <location>
        <begin position="788"/>
        <end position="801"/>
    </location>
</feature>
<dbReference type="SMART" id="SM00028">
    <property type="entry name" value="TPR"/>
    <property type="match status" value="3"/>
</dbReference>
<accession>A0A6A5BTN1</accession>
<organism evidence="3 4">
    <name type="scientific">Naegleria fowleri</name>
    <name type="common">Brain eating amoeba</name>
    <dbReference type="NCBI Taxonomy" id="5763"/>
    <lineage>
        <taxon>Eukaryota</taxon>
        <taxon>Discoba</taxon>
        <taxon>Heterolobosea</taxon>
        <taxon>Tetramitia</taxon>
        <taxon>Eutetramitia</taxon>
        <taxon>Vahlkampfiidae</taxon>
        <taxon>Naegleria</taxon>
    </lineage>
</organism>
<feature type="region of interest" description="Disordered" evidence="1">
    <location>
        <begin position="1007"/>
        <end position="1029"/>
    </location>
</feature>
<gene>
    <name evidence="3" type="ORF">FDP41_002607</name>
</gene>
<dbReference type="Pfam" id="PF00069">
    <property type="entry name" value="Pkinase"/>
    <property type="match status" value="1"/>
</dbReference>
<dbReference type="InterPro" id="IPR019734">
    <property type="entry name" value="TPR_rpt"/>
</dbReference>
<name>A0A6A5BTN1_NAEFO</name>
<feature type="compositionally biased region" description="Polar residues" evidence="1">
    <location>
        <begin position="1007"/>
        <end position="1018"/>
    </location>
</feature>
<feature type="compositionally biased region" description="Polar residues" evidence="1">
    <location>
        <begin position="952"/>
        <end position="962"/>
    </location>
</feature>
<sequence length="1127" mass="129152">MTIPLPFKLAQRFLSVTPIGAGTYAKVYKCQDTSLNNQWIALRVVQWMEGEEEIMQAELEACSFLQREDIACDYLVPVLDVVDSSENNYLAIVMPLYDYGDLEHFIEEHFMKKGQGMSYFLILQIMIQLSIALNVIHQHGQSHCDISLKNIFVKSFDEKLQFIEVVLGDFGVALSSENTLTLSQRRGTLEYLPPDAFKDRKYSPKTDFWSLGVLLFKLLFPSSTNSVSIYNLVVECGNYRERPYHHLWTSSTMFQQHGMTSLTSTQQQWAMTLRKIVMEASVKEGITFPALDPATMFQNSFSHRMTHHSKSAQNIPMNDTKDNHLLQIHIVFCHILDGLLIYKRDERMNTINVMEFLSMAASFLCYHHQEQQLPFLGWKESPMKKFFLAIQTLQHLSHYEDLCMSDMHVLSSTAANDEKSLSLLSFQTFLNKFVHTNFIERRFQYMILLIYIATLYKKDCKIWEFISFNNVSMDLSHIHKYLTLAEKVMKSMKSTNEGDTCSGHLLEQFIAGYYLRMGQYEEALKHLEKSLAAVQNVNSLMMKYTCKMILGDNQNTVIDGFTDLIKKFGPQPMFLIQRAIAYCSLQTREDVQKGIQDLRMAQQMFPFSLAIHYHLASIYSTFGDYDQVRQVCTEMIELFDSYDPENDSVKFVACVLWKECGELERALECAEALASTYQCSAVFILVAQISKYLHRKEQCLQWIEMALQVEPNCALAHMFKIQVLELFEASLTERLQASNVWIQIQQAKRETYPLFPSSLLPLFPNGSPLSIHPMALFNDKPFPPPPSSSHMSHPTTTTTASENPWSSFFCSHRKVGPFERTPSCHPYAFTMNKDPSSFNYNPSRRSPSPFSTYKGRPNSMVVHPNMTHVPQPQLQPWIQSQTWMQPHWNYSRNHSSLSPYAPLQQGSLNNHGLYLQHHGNDESGSTRSPITSITSSTYSLNNQLLPSLPPQMTHSNHMNPSSMFHHDATSTTTTSNEKIIHPPPPMNESPNTLSNILPQQKSFSLLRTTPTDETSKCASISPSSSSSLLFMNSNSSSLTRRIVVKKFESAKMKYFVDLEESDTTLEHVLLKVNQLLQHKSLELNVVHVERVSLMEESDQIIITSHTQLYEKSVYVALTRDQLIGLEQ</sequence>
<dbReference type="VEuPathDB" id="AmoebaDB:NfTy_057920"/>
<feature type="compositionally biased region" description="Low complexity" evidence="1">
    <location>
        <begin position="1019"/>
        <end position="1029"/>
    </location>
</feature>
<dbReference type="EMBL" id="VFQX01000030">
    <property type="protein sequence ID" value="KAF0978092.1"/>
    <property type="molecule type" value="Genomic_DNA"/>
</dbReference>
<feature type="region of interest" description="Disordered" evidence="1">
    <location>
        <begin position="782"/>
        <end position="802"/>
    </location>
</feature>
<comment type="caution">
    <text evidence="3">The sequence shown here is derived from an EMBL/GenBank/DDBJ whole genome shotgun (WGS) entry which is preliminary data.</text>
</comment>
<evidence type="ECO:0000259" key="2">
    <source>
        <dbReference type="PROSITE" id="PS50011"/>
    </source>
</evidence>
<dbReference type="PANTHER" id="PTHR44167">
    <property type="entry name" value="OVARIAN-SPECIFIC SERINE/THREONINE-PROTEIN KINASE LOK-RELATED"/>
    <property type="match status" value="1"/>
</dbReference>
<evidence type="ECO:0000256" key="1">
    <source>
        <dbReference type="SAM" id="MobiDB-lite"/>
    </source>
</evidence>
<dbReference type="RefSeq" id="XP_044562805.1">
    <property type="nucleotide sequence ID" value="XM_044705820.1"/>
</dbReference>
<dbReference type="OMA" id="FNEYENG"/>
<evidence type="ECO:0000313" key="3">
    <source>
        <dbReference type="EMBL" id="KAF0978092.1"/>
    </source>
</evidence>
<dbReference type="GO" id="GO:0005524">
    <property type="term" value="F:ATP binding"/>
    <property type="evidence" value="ECO:0007669"/>
    <property type="project" value="InterPro"/>
</dbReference>
<dbReference type="SUPFAM" id="SSF48452">
    <property type="entry name" value="TPR-like"/>
    <property type="match status" value="1"/>
</dbReference>
<keyword evidence="4" id="KW-1185">Reference proteome</keyword>
<feature type="compositionally biased region" description="Low complexity" evidence="1">
    <location>
        <begin position="923"/>
        <end position="946"/>
    </location>
</feature>